<organism evidence="1 2">
    <name type="scientific">Naganishia adeliensis</name>
    <dbReference type="NCBI Taxonomy" id="92952"/>
    <lineage>
        <taxon>Eukaryota</taxon>
        <taxon>Fungi</taxon>
        <taxon>Dikarya</taxon>
        <taxon>Basidiomycota</taxon>
        <taxon>Agaricomycotina</taxon>
        <taxon>Tremellomycetes</taxon>
        <taxon>Filobasidiales</taxon>
        <taxon>Filobasidiaceae</taxon>
        <taxon>Naganishia</taxon>
    </lineage>
</organism>
<reference evidence="1" key="1">
    <citation type="submission" date="2023-04" db="EMBL/GenBank/DDBJ databases">
        <title>Draft Genome sequencing of Naganishia species isolated from polar environments using Oxford Nanopore Technology.</title>
        <authorList>
            <person name="Leo P."/>
            <person name="Venkateswaran K."/>
        </authorList>
    </citation>
    <scope>NUCLEOTIDE SEQUENCE</scope>
    <source>
        <strain evidence="1">MNA-CCFEE 5262</strain>
    </source>
</reference>
<evidence type="ECO:0000313" key="2">
    <source>
        <dbReference type="Proteomes" id="UP001230649"/>
    </source>
</evidence>
<comment type="caution">
    <text evidence="1">The sequence shown here is derived from an EMBL/GenBank/DDBJ whole genome shotgun (WGS) entry which is preliminary data.</text>
</comment>
<gene>
    <name evidence="1" type="ORF">QFC20_003776</name>
</gene>
<dbReference type="Proteomes" id="UP001230649">
    <property type="component" value="Unassembled WGS sequence"/>
</dbReference>
<keyword evidence="2" id="KW-1185">Reference proteome</keyword>
<dbReference type="EMBL" id="JASBWS010000037">
    <property type="protein sequence ID" value="KAJ9107241.1"/>
    <property type="molecule type" value="Genomic_DNA"/>
</dbReference>
<proteinExistence type="predicted"/>
<evidence type="ECO:0000313" key="1">
    <source>
        <dbReference type="EMBL" id="KAJ9107241.1"/>
    </source>
</evidence>
<name>A0ACC2W741_9TREE</name>
<protein>
    <submittedName>
        <fullName evidence="1">Uncharacterized protein</fullName>
    </submittedName>
</protein>
<accession>A0ACC2W741</accession>
<sequence>MAAHLPDKAEIAKEAKECVQECVWAFVWEFILFLLHRTRRVHVRTRRATSLQGTIATRADGLRTPLTGSGAAGKASKGKKRAPDCLEDDGDAGKEQKFVPPYRLLSNGQRGEIMTSESKSCSIA</sequence>